<organism evidence="2 3">
    <name type="scientific">Zizania palustris</name>
    <name type="common">Northern wild rice</name>
    <dbReference type="NCBI Taxonomy" id="103762"/>
    <lineage>
        <taxon>Eukaryota</taxon>
        <taxon>Viridiplantae</taxon>
        <taxon>Streptophyta</taxon>
        <taxon>Embryophyta</taxon>
        <taxon>Tracheophyta</taxon>
        <taxon>Spermatophyta</taxon>
        <taxon>Magnoliopsida</taxon>
        <taxon>Liliopsida</taxon>
        <taxon>Poales</taxon>
        <taxon>Poaceae</taxon>
        <taxon>BOP clade</taxon>
        <taxon>Oryzoideae</taxon>
        <taxon>Oryzeae</taxon>
        <taxon>Zizaniinae</taxon>
        <taxon>Zizania</taxon>
    </lineage>
</organism>
<protein>
    <submittedName>
        <fullName evidence="2">Uncharacterized protein</fullName>
    </submittedName>
</protein>
<dbReference type="EMBL" id="JAAALK010000082">
    <property type="protein sequence ID" value="KAG8087536.1"/>
    <property type="molecule type" value="Genomic_DNA"/>
</dbReference>
<reference evidence="2" key="2">
    <citation type="submission" date="2021-02" db="EMBL/GenBank/DDBJ databases">
        <authorList>
            <person name="Kimball J.A."/>
            <person name="Haas M.W."/>
            <person name="Macchietto M."/>
            <person name="Kono T."/>
            <person name="Duquette J."/>
            <person name="Shao M."/>
        </authorList>
    </citation>
    <scope>NUCLEOTIDE SEQUENCE</scope>
    <source>
        <tissue evidence="2">Fresh leaf tissue</tissue>
    </source>
</reference>
<keyword evidence="3" id="KW-1185">Reference proteome</keyword>
<dbReference type="AlphaFoldDB" id="A0A8J6BLL5"/>
<feature type="region of interest" description="Disordered" evidence="1">
    <location>
        <begin position="66"/>
        <end position="110"/>
    </location>
</feature>
<reference evidence="2" key="1">
    <citation type="journal article" date="2021" name="bioRxiv">
        <title>Whole Genome Assembly and Annotation of Northern Wild Rice, Zizania palustris L., Supports a Whole Genome Duplication in the Zizania Genus.</title>
        <authorList>
            <person name="Haas M."/>
            <person name="Kono T."/>
            <person name="Macchietto M."/>
            <person name="Millas R."/>
            <person name="McGilp L."/>
            <person name="Shao M."/>
            <person name="Duquette J."/>
            <person name="Hirsch C.N."/>
            <person name="Kimball J."/>
        </authorList>
    </citation>
    <scope>NUCLEOTIDE SEQUENCE</scope>
    <source>
        <tissue evidence="2">Fresh leaf tissue</tissue>
    </source>
</reference>
<sequence>MAFTRRADSPVAGDDRGLPHPFPREHSTIDALRRALQMEGVRQEAIAAEIAEQRELEDEVRRELGLFREGPSRNPARFQRHGRDTSPEQDDELRSGKAMPMQQTGASSVVRRSVKGRLEEWYQPPRHNTTEDEDGASFSVLYKEAYMYDIISD</sequence>
<dbReference type="Proteomes" id="UP000729402">
    <property type="component" value="Unassembled WGS sequence"/>
</dbReference>
<gene>
    <name evidence="2" type="ORF">GUJ93_ZPchr0010g10419</name>
</gene>
<evidence type="ECO:0000313" key="3">
    <source>
        <dbReference type="Proteomes" id="UP000729402"/>
    </source>
</evidence>
<evidence type="ECO:0000313" key="2">
    <source>
        <dbReference type="EMBL" id="KAG8087536.1"/>
    </source>
</evidence>
<feature type="region of interest" description="Disordered" evidence="1">
    <location>
        <begin position="1"/>
        <end position="26"/>
    </location>
</feature>
<accession>A0A8J6BLL5</accession>
<proteinExistence type="predicted"/>
<name>A0A8J6BLL5_ZIZPA</name>
<evidence type="ECO:0000256" key="1">
    <source>
        <dbReference type="SAM" id="MobiDB-lite"/>
    </source>
</evidence>
<comment type="caution">
    <text evidence="2">The sequence shown here is derived from an EMBL/GenBank/DDBJ whole genome shotgun (WGS) entry which is preliminary data.</text>
</comment>